<proteinExistence type="predicted"/>
<evidence type="ECO:0000313" key="3">
    <source>
        <dbReference type="Proteomes" id="UP000244336"/>
    </source>
</evidence>
<dbReference type="AlphaFoldDB" id="A0A2T7CNB7"/>
<reference evidence="2 3" key="1">
    <citation type="submission" date="2018-04" db="EMBL/GenBank/DDBJ databases">
        <title>WGS assembly of Panicum hallii var. hallii HAL2.</title>
        <authorList>
            <person name="Lovell J."/>
            <person name="Jenkins J."/>
            <person name="Lowry D."/>
            <person name="Mamidi S."/>
            <person name="Sreedasyam A."/>
            <person name="Weng X."/>
            <person name="Barry K."/>
            <person name="Bonette J."/>
            <person name="Campitelli B."/>
            <person name="Daum C."/>
            <person name="Gordon S."/>
            <person name="Gould B."/>
            <person name="Lipzen A."/>
            <person name="MacQueen A."/>
            <person name="Palacio-Mejia J."/>
            <person name="Plott C."/>
            <person name="Shakirov E."/>
            <person name="Shu S."/>
            <person name="Yoshinaga Y."/>
            <person name="Zane M."/>
            <person name="Rokhsar D."/>
            <person name="Grimwood J."/>
            <person name="Schmutz J."/>
            <person name="Juenger T."/>
        </authorList>
    </citation>
    <scope>NUCLEOTIDE SEQUENCE [LARGE SCALE GENOMIC DNA]</scope>
    <source>
        <strain evidence="3">cv. HAL2</strain>
    </source>
</reference>
<evidence type="ECO:0000313" key="2">
    <source>
        <dbReference type="EMBL" id="PUZ44849.1"/>
    </source>
</evidence>
<protein>
    <submittedName>
        <fullName evidence="2">Uncharacterized protein</fullName>
    </submittedName>
</protein>
<feature type="region of interest" description="Disordered" evidence="1">
    <location>
        <begin position="1"/>
        <end position="24"/>
    </location>
</feature>
<dbReference type="Proteomes" id="UP000244336">
    <property type="component" value="Chromosome 8"/>
</dbReference>
<accession>A0A2T7CNB7</accession>
<gene>
    <name evidence="2" type="ORF">GQ55_8G163800</name>
</gene>
<feature type="compositionally biased region" description="Basic residues" evidence="1">
    <location>
        <begin position="43"/>
        <end position="56"/>
    </location>
</feature>
<dbReference type="EMBL" id="CM009756">
    <property type="protein sequence ID" value="PUZ44849.1"/>
    <property type="molecule type" value="Genomic_DNA"/>
</dbReference>
<evidence type="ECO:0000256" key="1">
    <source>
        <dbReference type="SAM" id="MobiDB-lite"/>
    </source>
</evidence>
<sequence length="96" mass="10706">MSMRSGLLGTTTVARRPSTEMSWNPDTIWKYGNTDTSALARAHSRRLTHAARRHSAAPRDSSRSMEHHHHHHGHLLVVAHFLRPPCHPSITGAPPP</sequence>
<dbReference type="Gramene" id="PUZ44849">
    <property type="protein sequence ID" value="PUZ44849"/>
    <property type="gene ID" value="GQ55_8G163800"/>
</dbReference>
<keyword evidence="3" id="KW-1185">Reference proteome</keyword>
<feature type="region of interest" description="Disordered" evidence="1">
    <location>
        <begin position="43"/>
        <end position="72"/>
    </location>
</feature>
<organism evidence="2 3">
    <name type="scientific">Panicum hallii var. hallii</name>
    <dbReference type="NCBI Taxonomy" id="1504633"/>
    <lineage>
        <taxon>Eukaryota</taxon>
        <taxon>Viridiplantae</taxon>
        <taxon>Streptophyta</taxon>
        <taxon>Embryophyta</taxon>
        <taxon>Tracheophyta</taxon>
        <taxon>Spermatophyta</taxon>
        <taxon>Magnoliopsida</taxon>
        <taxon>Liliopsida</taxon>
        <taxon>Poales</taxon>
        <taxon>Poaceae</taxon>
        <taxon>PACMAD clade</taxon>
        <taxon>Panicoideae</taxon>
        <taxon>Panicodae</taxon>
        <taxon>Paniceae</taxon>
        <taxon>Panicinae</taxon>
        <taxon>Panicum</taxon>
        <taxon>Panicum sect. Panicum</taxon>
    </lineage>
</organism>
<name>A0A2T7CNB7_9POAL</name>
<feature type="compositionally biased region" description="Polar residues" evidence="1">
    <location>
        <begin position="8"/>
        <end position="24"/>
    </location>
</feature>